<evidence type="ECO:0000259" key="3">
    <source>
        <dbReference type="Pfam" id="PF10260"/>
    </source>
</evidence>
<evidence type="ECO:0000256" key="1">
    <source>
        <dbReference type="SAM" id="MobiDB-lite"/>
    </source>
</evidence>
<accession>A0AAN8K9C5</accession>
<feature type="region of interest" description="Disordered" evidence="1">
    <location>
        <begin position="1"/>
        <end position="20"/>
    </location>
</feature>
<evidence type="ECO:0000313" key="5">
    <source>
        <dbReference type="Proteomes" id="UP001347796"/>
    </source>
</evidence>
<evidence type="ECO:0000313" key="4">
    <source>
        <dbReference type="EMBL" id="KAK6191591.1"/>
    </source>
</evidence>
<keyword evidence="5" id="KW-1185">Reference proteome</keyword>
<reference evidence="4 5" key="1">
    <citation type="submission" date="2024-01" db="EMBL/GenBank/DDBJ databases">
        <title>The genome of the rayed Mediterranean limpet Patella caerulea (Linnaeus, 1758).</title>
        <authorList>
            <person name="Anh-Thu Weber A."/>
            <person name="Halstead-Nussloch G."/>
        </authorList>
    </citation>
    <scope>NUCLEOTIDE SEQUENCE [LARGE SCALE GENOMIC DNA]</scope>
    <source>
        <strain evidence="4">AATW-2023a</strain>
        <tissue evidence="4">Whole specimen</tissue>
    </source>
</reference>
<sequence>MEKQLAEYRERKNKERRAQQTITSSLLGLFRGAKTNSKNDQSKDVSSTTSSSMTKGHVKTKTNVSHIQGGQVIYHETEEEIIERSKWKIFNLQNGLLFLLWLLLWKIFIELEFGAVYFLVTGFMFIYFNTRTGPRGNRLSAYSVFNPNFERLEGTLTAEQFEQQVLQRPPKVD</sequence>
<feature type="region of interest" description="Disordered" evidence="1">
    <location>
        <begin position="34"/>
        <end position="62"/>
    </location>
</feature>
<dbReference type="EMBL" id="JAZGQO010000002">
    <property type="protein sequence ID" value="KAK6191591.1"/>
    <property type="molecule type" value="Genomic_DNA"/>
</dbReference>
<feature type="compositionally biased region" description="Basic and acidic residues" evidence="1">
    <location>
        <begin position="1"/>
        <end position="18"/>
    </location>
</feature>
<dbReference type="InterPro" id="IPR019387">
    <property type="entry name" value="SAYSvFN_dom"/>
</dbReference>
<proteinExistence type="predicted"/>
<dbReference type="Proteomes" id="UP001347796">
    <property type="component" value="Unassembled WGS sequence"/>
</dbReference>
<dbReference type="Pfam" id="PF10260">
    <property type="entry name" value="SAYSvFN"/>
    <property type="match status" value="1"/>
</dbReference>
<keyword evidence="2" id="KW-0472">Membrane</keyword>
<dbReference type="PANTHER" id="PTHR13527:SF0">
    <property type="entry name" value="SAYSVFN DOMAIN-CONTAINING PROTEIN 1"/>
    <property type="match status" value="1"/>
</dbReference>
<dbReference type="PANTHER" id="PTHR13527">
    <property type="entry name" value="SAYSVFN DOMAIN-CONTAINING PROTEIN 1"/>
    <property type="match status" value="1"/>
</dbReference>
<comment type="caution">
    <text evidence="4">The sequence shown here is derived from an EMBL/GenBank/DDBJ whole genome shotgun (WGS) entry which is preliminary data.</text>
</comment>
<evidence type="ECO:0000256" key="2">
    <source>
        <dbReference type="SAM" id="Phobius"/>
    </source>
</evidence>
<keyword evidence="2" id="KW-0812">Transmembrane</keyword>
<name>A0AAN8K9C5_PATCE</name>
<protein>
    <recommendedName>
        <fullName evidence="3">SAYSvFN domain-containing protein</fullName>
    </recommendedName>
</protein>
<gene>
    <name evidence="4" type="ORF">SNE40_003240</name>
</gene>
<keyword evidence="2" id="KW-1133">Transmembrane helix</keyword>
<dbReference type="AlphaFoldDB" id="A0AAN8K9C5"/>
<feature type="transmembrane region" description="Helical" evidence="2">
    <location>
        <begin position="114"/>
        <end position="130"/>
    </location>
</feature>
<feature type="domain" description="SAYSvFN" evidence="3">
    <location>
        <begin position="98"/>
        <end position="164"/>
    </location>
</feature>
<organism evidence="4 5">
    <name type="scientific">Patella caerulea</name>
    <name type="common">Rayed Mediterranean limpet</name>
    <dbReference type="NCBI Taxonomy" id="87958"/>
    <lineage>
        <taxon>Eukaryota</taxon>
        <taxon>Metazoa</taxon>
        <taxon>Spiralia</taxon>
        <taxon>Lophotrochozoa</taxon>
        <taxon>Mollusca</taxon>
        <taxon>Gastropoda</taxon>
        <taxon>Patellogastropoda</taxon>
        <taxon>Patelloidea</taxon>
        <taxon>Patellidae</taxon>
        <taxon>Patella</taxon>
    </lineage>
</organism>
<dbReference type="InterPro" id="IPR039159">
    <property type="entry name" value="SAYSD1"/>
</dbReference>